<dbReference type="Proteomes" id="UP000268857">
    <property type="component" value="Unassembled WGS sequence"/>
</dbReference>
<feature type="transmembrane region" description="Helical" evidence="1">
    <location>
        <begin position="224"/>
        <end position="243"/>
    </location>
</feature>
<feature type="transmembrane region" description="Helical" evidence="1">
    <location>
        <begin position="51"/>
        <end position="70"/>
    </location>
</feature>
<evidence type="ECO:0000313" key="2">
    <source>
        <dbReference type="EMBL" id="RUR86797.1"/>
    </source>
</evidence>
<gene>
    <name evidence="2" type="ORF">PCC6912_02400</name>
</gene>
<feature type="transmembrane region" description="Helical" evidence="1">
    <location>
        <begin position="249"/>
        <end position="267"/>
    </location>
</feature>
<feature type="transmembrane region" description="Helical" evidence="1">
    <location>
        <begin position="145"/>
        <end position="163"/>
    </location>
</feature>
<dbReference type="STRING" id="211165.GCA_000317285_05149"/>
<dbReference type="RefSeq" id="WP_016874287.1">
    <property type="nucleotide sequence ID" value="NZ_AJLN01000116.1"/>
</dbReference>
<reference evidence="2 3" key="1">
    <citation type="journal article" date="2019" name="Genome Biol. Evol.">
        <title>Day and night: Metabolic profiles and evolutionary relationships of six axenic non-marine cyanobacteria.</title>
        <authorList>
            <person name="Will S.E."/>
            <person name="Henke P."/>
            <person name="Boedeker C."/>
            <person name="Huang S."/>
            <person name="Brinkmann H."/>
            <person name="Rohde M."/>
            <person name="Jarek M."/>
            <person name="Friedl T."/>
            <person name="Seufert S."/>
            <person name="Schumacher M."/>
            <person name="Overmann J."/>
            <person name="Neumann-Schaal M."/>
            <person name="Petersen J."/>
        </authorList>
    </citation>
    <scope>NUCLEOTIDE SEQUENCE [LARGE SCALE GENOMIC DNA]</scope>
    <source>
        <strain evidence="2 3">PCC 6912</strain>
    </source>
</reference>
<evidence type="ECO:0000313" key="3">
    <source>
        <dbReference type="Proteomes" id="UP000268857"/>
    </source>
</evidence>
<evidence type="ECO:0008006" key="4">
    <source>
        <dbReference type="Google" id="ProtNLM"/>
    </source>
</evidence>
<keyword evidence="1" id="KW-1133">Transmembrane helix</keyword>
<feature type="transmembrane region" description="Helical" evidence="1">
    <location>
        <begin position="82"/>
        <end position="99"/>
    </location>
</feature>
<comment type="caution">
    <text evidence="2">The sequence shown here is derived from an EMBL/GenBank/DDBJ whole genome shotgun (WGS) entry which is preliminary data.</text>
</comment>
<sequence length="470" mass="53588">MNLIFFALPFLFISVLAVTNLNWRQLVKIVLFLVIIDGALRKWILPQASNLIYLLKDVILICAYLKFFIFTYKKYPLITNKYISIAHIFFALASTWLFFQSFNPDLGSPIIGIFGLSRYILYVPLMWLIPYLFDSEKDFYQFVRNYLLCLIPVCVLGIFQFYSPPSSFINIAPGGAEAAEALQFGDSKIRISSTFAFNNIYTSYLVVCFGFLLPFIIEQKKTHFVWKALTFLELFLMIANLFMTGSRGVIVYCSLILLGYLGVKSFDNWATIVKSLRKFAIPAVIVMIILPIWFAPAIDAFSSRKTTSKEFSERFGATVYIQSDSSSKSFFDGYGTGATQSGNQALRNIFSLPAGLNPPPAESEIYRVTLEIGLVGLILWYGMRISLLVALWFVYRKLQSPYLKDMALIALLIHLQLLPGQVVVHPVANVYYWFLSGFIFLLPCLEIKNIYDNQCLSMFTAHREAIDKQN</sequence>
<feature type="transmembrane region" description="Helical" evidence="1">
    <location>
        <begin position="200"/>
        <end position="217"/>
    </location>
</feature>
<feature type="transmembrane region" description="Helical" evidence="1">
    <location>
        <begin position="279"/>
        <end position="298"/>
    </location>
</feature>
<feature type="transmembrane region" description="Helical" evidence="1">
    <location>
        <begin position="430"/>
        <end position="451"/>
    </location>
</feature>
<evidence type="ECO:0000256" key="1">
    <source>
        <dbReference type="SAM" id="Phobius"/>
    </source>
</evidence>
<name>A0A433NRB9_CHLFR</name>
<dbReference type="AlphaFoldDB" id="A0A433NRB9"/>
<dbReference type="EMBL" id="RSCJ01000001">
    <property type="protein sequence ID" value="RUR86797.1"/>
    <property type="molecule type" value="Genomic_DNA"/>
</dbReference>
<keyword evidence="3" id="KW-1185">Reference proteome</keyword>
<dbReference type="OrthoDB" id="8957526at2"/>
<keyword evidence="1" id="KW-0812">Transmembrane</keyword>
<feature type="transmembrane region" description="Helical" evidence="1">
    <location>
        <begin position="406"/>
        <end position="424"/>
    </location>
</feature>
<feature type="transmembrane region" description="Helical" evidence="1">
    <location>
        <begin position="372"/>
        <end position="394"/>
    </location>
</feature>
<feature type="transmembrane region" description="Helical" evidence="1">
    <location>
        <begin position="111"/>
        <end position="133"/>
    </location>
</feature>
<organism evidence="2 3">
    <name type="scientific">Chlorogloeopsis fritschii PCC 6912</name>
    <dbReference type="NCBI Taxonomy" id="211165"/>
    <lineage>
        <taxon>Bacteria</taxon>
        <taxon>Bacillati</taxon>
        <taxon>Cyanobacteriota</taxon>
        <taxon>Cyanophyceae</taxon>
        <taxon>Nostocales</taxon>
        <taxon>Chlorogloeopsidaceae</taxon>
        <taxon>Chlorogloeopsis</taxon>
    </lineage>
</organism>
<proteinExistence type="predicted"/>
<accession>A0A433NRB9</accession>
<protein>
    <recommendedName>
        <fullName evidence="4">O-antigen polymerase</fullName>
    </recommendedName>
</protein>
<keyword evidence="1" id="KW-0472">Membrane</keyword>